<protein>
    <submittedName>
        <fullName evidence="1">Uncharacterized protein</fullName>
    </submittedName>
</protein>
<proteinExistence type="predicted"/>
<dbReference type="AlphaFoldDB" id="A0A834I5R5"/>
<comment type="caution">
    <text evidence="1">The sequence shown here is derived from an EMBL/GenBank/DDBJ whole genome shotgun (WGS) entry which is preliminary data.</text>
</comment>
<keyword evidence="2" id="KW-1185">Reference proteome</keyword>
<name>A0A834I5R5_RHYFE</name>
<organism evidence="1 2">
    <name type="scientific">Rhynchophorus ferrugineus</name>
    <name type="common">Red palm weevil</name>
    <name type="synonym">Curculio ferrugineus</name>
    <dbReference type="NCBI Taxonomy" id="354439"/>
    <lineage>
        <taxon>Eukaryota</taxon>
        <taxon>Metazoa</taxon>
        <taxon>Ecdysozoa</taxon>
        <taxon>Arthropoda</taxon>
        <taxon>Hexapoda</taxon>
        <taxon>Insecta</taxon>
        <taxon>Pterygota</taxon>
        <taxon>Neoptera</taxon>
        <taxon>Endopterygota</taxon>
        <taxon>Coleoptera</taxon>
        <taxon>Polyphaga</taxon>
        <taxon>Cucujiformia</taxon>
        <taxon>Curculionidae</taxon>
        <taxon>Dryophthorinae</taxon>
        <taxon>Rhynchophorus</taxon>
    </lineage>
</organism>
<dbReference type="EMBL" id="JAACXV010013735">
    <property type="protein sequence ID" value="KAF7272613.1"/>
    <property type="molecule type" value="Genomic_DNA"/>
</dbReference>
<reference evidence="1" key="1">
    <citation type="submission" date="2020-08" db="EMBL/GenBank/DDBJ databases">
        <title>Genome sequencing and assembly of the red palm weevil Rhynchophorus ferrugineus.</title>
        <authorList>
            <person name="Dias G.B."/>
            <person name="Bergman C.M."/>
            <person name="Manee M."/>
        </authorList>
    </citation>
    <scope>NUCLEOTIDE SEQUENCE</scope>
    <source>
        <strain evidence="1">AA-2017</strain>
        <tissue evidence="1">Whole larva</tissue>
    </source>
</reference>
<evidence type="ECO:0000313" key="1">
    <source>
        <dbReference type="EMBL" id="KAF7272613.1"/>
    </source>
</evidence>
<evidence type="ECO:0000313" key="2">
    <source>
        <dbReference type="Proteomes" id="UP000625711"/>
    </source>
</evidence>
<dbReference type="Proteomes" id="UP000625711">
    <property type="component" value="Unassembled WGS sequence"/>
</dbReference>
<sequence>MTIPPAETAIQFVCPIRQTKERILVVPSSAARNQNKSVSNSNLSRVLAVRRIKGGCAEGEKREKKKGAREKRNTCNRCLEEKEESDFRSPTQAVAVLGIIKLSTAFWIRSWQRCAISIPITGHRSKIYDGLQQIPGIDPEPEVLRRVAKYNRRWLDLREYSNSFEFRPVGKNPRGAASGRSLICDQNSGDVAIGERLVIGPRPSRDRAGIKGPSA</sequence>
<accession>A0A834I5R5</accession>
<gene>
    <name evidence="1" type="ORF">GWI33_014625</name>
</gene>